<evidence type="ECO:0000313" key="2">
    <source>
        <dbReference type="Proteomes" id="UP000093432"/>
    </source>
</evidence>
<name>A0A1B8ZQM8_9FLAO</name>
<accession>A0A1B8ZQM8</accession>
<dbReference type="Proteomes" id="UP000093432">
    <property type="component" value="Unassembled WGS sequence"/>
</dbReference>
<dbReference type="EMBL" id="MAYG01000001">
    <property type="protein sequence ID" value="OCA73894.1"/>
    <property type="molecule type" value="Genomic_DNA"/>
</dbReference>
<reference evidence="2" key="1">
    <citation type="submission" date="2016-07" db="EMBL/GenBank/DDBJ databases">
        <authorList>
            <person name="Florea S."/>
            <person name="Webb J.S."/>
            <person name="Jaromczyk J."/>
            <person name="Schardl C.L."/>
        </authorList>
    </citation>
    <scope>NUCLEOTIDE SEQUENCE [LARGE SCALE GENOMIC DNA]</scope>
    <source>
        <strain evidence="2">CC-VM-7</strain>
    </source>
</reference>
<evidence type="ECO:0000313" key="1">
    <source>
        <dbReference type="EMBL" id="OCA73894.1"/>
    </source>
</evidence>
<comment type="caution">
    <text evidence="1">The sequence shown here is derived from an EMBL/GenBank/DDBJ whole genome shotgun (WGS) entry which is preliminary data.</text>
</comment>
<dbReference type="AlphaFoldDB" id="A0A1B8ZQM8"/>
<dbReference type="STRING" id="651561.BBI00_05860"/>
<sequence length="202" mass="22873">MKPKSIKGVPQQRSGGFHDTESYKQFDEAHLPLKFEILKKRFCLVNRWKSYCGEAFAAFKLYDSNGSPVEREPQKGDFIRINIPGPGETEAKGYDWVEITDICFFQDAYSESVSMTCRPSKDPQHGKKGHIAHFYSSRATSTFIISRNATHLKAAVHGRNETPNFNAGWFDVIRNIMVAAGGIMGIAKIQWKQLTDGFLDFE</sequence>
<organism evidence="1 2">
    <name type="scientific">Chryseobacterium arthrosphaerae</name>
    <dbReference type="NCBI Taxonomy" id="651561"/>
    <lineage>
        <taxon>Bacteria</taxon>
        <taxon>Pseudomonadati</taxon>
        <taxon>Bacteroidota</taxon>
        <taxon>Flavobacteriia</taxon>
        <taxon>Flavobacteriales</taxon>
        <taxon>Weeksellaceae</taxon>
        <taxon>Chryseobacterium group</taxon>
        <taxon>Chryseobacterium</taxon>
    </lineage>
</organism>
<dbReference type="RefSeq" id="WP_065397888.1">
    <property type="nucleotide sequence ID" value="NZ_MAYG01000001.1"/>
</dbReference>
<dbReference type="OrthoDB" id="947646at2"/>
<protein>
    <submittedName>
        <fullName evidence="1">Uncharacterized protein</fullName>
    </submittedName>
</protein>
<gene>
    <name evidence="1" type="ORF">BBI00_05860</name>
</gene>
<proteinExistence type="predicted"/>